<dbReference type="EMBL" id="DVNZ01000042">
    <property type="protein sequence ID" value="HIU93771.1"/>
    <property type="molecule type" value="Genomic_DNA"/>
</dbReference>
<dbReference type="InterPro" id="IPR021530">
    <property type="entry name" value="AllH-like"/>
</dbReference>
<reference evidence="1" key="2">
    <citation type="journal article" date="2021" name="PeerJ">
        <title>Extensive microbial diversity within the chicken gut microbiome revealed by metagenomics and culture.</title>
        <authorList>
            <person name="Gilroy R."/>
            <person name="Ravi A."/>
            <person name="Getino M."/>
            <person name="Pursley I."/>
            <person name="Horton D.L."/>
            <person name="Alikhan N.F."/>
            <person name="Baker D."/>
            <person name="Gharbi K."/>
            <person name="Hall N."/>
            <person name="Watson M."/>
            <person name="Adriaenssens E.M."/>
            <person name="Foster-Nyarko E."/>
            <person name="Jarju S."/>
            <person name="Secka A."/>
            <person name="Antonio M."/>
            <person name="Oren A."/>
            <person name="Chaudhuri R.R."/>
            <person name="La Ragione R."/>
            <person name="Hildebrand F."/>
            <person name="Pallen M.J."/>
        </authorList>
    </citation>
    <scope>NUCLEOTIDE SEQUENCE</scope>
    <source>
        <strain evidence="1">ChiGjej2B2-16831</strain>
    </source>
</reference>
<sequence length="307" mass="31057">MQARTICSRLLRLLRGGALEGTVLSAFDHAVNVDTPAGLVSLLTGGRSLQPYAVVTGAARFAPFGFAPGAPARLTERTLAVGGVAVALDGAQETDLSIARALGRASHGGAEKERPPSLDPAPLLSALAPGGDGLAALVTREEANVYAAFLRPRLPQLFAAVAAGEAAQAGEAAAAIAGCGVGLTPSSDDLLTGYMAMLHALSAIGVLGDVVPMTRAIASRAAQRTNRISGAFLLHSGEGYVSEDVLRLLALLCSGADGQRVRDAAARVAAFGSTSGSDILTGIVLAIIHHDGGKNSGKAGNQKERLL</sequence>
<reference evidence="1" key="1">
    <citation type="submission" date="2020-10" db="EMBL/GenBank/DDBJ databases">
        <authorList>
            <person name="Gilroy R."/>
        </authorList>
    </citation>
    <scope>NUCLEOTIDE SEQUENCE</scope>
    <source>
        <strain evidence="1">ChiGjej2B2-16831</strain>
    </source>
</reference>
<accession>A0A9D1N2M3</accession>
<dbReference type="AlphaFoldDB" id="A0A9D1N2M3"/>
<name>A0A9D1N2M3_9FIRM</name>
<dbReference type="Proteomes" id="UP000824128">
    <property type="component" value="Unassembled WGS sequence"/>
</dbReference>
<protein>
    <submittedName>
        <fullName evidence="1">DUF2877 domain-containing protein</fullName>
    </submittedName>
</protein>
<evidence type="ECO:0000313" key="1">
    <source>
        <dbReference type="EMBL" id="HIU93771.1"/>
    </source>
</evidence>
<proteinExistence type="predicted"/>
<gene>
    <name evidence="1" type="ORF">IAD24_01300</name>
</gene>
<comment type="caution">
    <text evidence="1">The sequence shown here is derived from an EMBL/GenBank/DDBJ whole genome shotgun (WGS) entry which is preliminary data.</text>
</comment>
<dbReference type="Pfam" id="PF11392">
    <property type="entry name" value="AllH"/>
    <property type="match status" value="1"/>
</dbReference>
<organism evidence="1 2">
    <name type="scientific">Candidatus Aphodomorpha intestinavium</name>
    <dbReference type="NCBI Taxonomy" id="2840672"/>
    <lineage>
        <taxon>Bacteria</taxon>
        <taxon>Bacillati</taxon>
        <taxon>Bacillota</taxon>
        <taxon>Clostridia</taxon>
        <taxon>Eubacteriales</taxon>
        <taxon>Candidatus Aphodomorpha</taxon>
    </lineage>
</organism>
<evidence type="ECO:0000313" key="2">
    <source>
        <dbReference type="Proteomes" id="UP000824128"/>
    </source>
</evidence>